<dbReference type="SMART" id="SM00827">
    <property type="entry name" value="PKS_AT"/>
    <property type="match status" value="1"/>
</dbReference>
<evidence type="ECO:0000256" key="7">
    <source>
        <dbReference type="ARBA" id="ARBA00023315"/>
    </source>
</evidence>
<dbReference type="InterPro" id="IPR009081">
    <property type="entry name" value="PP-bd_ACP"/>
</dbReference>
<evidence type="ECO:0000259" key="11">
    <source>
        <dbReference type="PROSITE" id="PS52004"/>
    </source>
</evidence>
<dbReference type="InterPro" id="IPR020843">
    <property type="entry name" value="ER"/>
</dbReference>
<dbReference type="InterPro" id="IPR036736">
    <property type="entry name" value="ACP-like_sf"/>
</dbReference>
<dbReference type="SUPFAM" id="SSF52151">
    <property type="entry name" value="FabD/lysophospholipase-like"/>
    <property type="match status" value="1"/>
</dbReference>
<gene>
    <name evidence="13" type="ORF">N7498_000497</name>
</gene>
<evidence type="ECO:0000313" key="13">
    <source>
        <dbReference type="EMBL" id="KAJ5218398.1"/>
    </source>
</evidence>
<keyword evidence="3" id="KW-0808">Transferase</keyword>
<dbReference type="GO" id="GO:0006633">
    <property type="term" value="P:fatty acid biosynthetic process"/>
    <property type="evidence" value="ECO:0007669"/>
    <property type="project" value="InterPro"/>
</dbReference>
<dbReference type="InterPro" id="IPR050091">
    <property type="entry name" value="PKS_NRPS_Biosynth_Enz"/>
</dbReference>
<evidence type="ECO:0000256" key="3">
    <source>
        <dbReference type="ARBA" id="ARBA00022679"/>
    </source>
</evidence>
<dbReference type="SUPFAM" id="SSF55048">
    <property type="entry name" value="Probable ACP-binding domain of malonyl-CoA ACP transacylase"/>
    <property type="match status" value="1"/>
</dbReference>
<keyword evidence="7" id="KW-0012">Acyltransferase</keyword>
<keyword evidence="5" id="KW-0560">Oxidoreductase</keyword>
<dbReference type="Pfam" id="PF08659">
    <property type="entry name" value="KR"/>
    <property type="match status" value="1"/>
</dbReference>
<dbReference type="PROSITE" id="PS00606">
    <property type="entry name" value="KS3_1"/>
    <property type="match status" value="1"/>
</dbReference>
<dbReference type="SUPFAM" id="SSF47336">
    <property type="entry name" value="ACP-like"/>
    <property type="match status" value="1"/>
</dbReference>
<dbReference type="GeneID" id="83174860"/>
<dbReference type="Pfam" id="PF21089">
    <property type="entry name" value="PKS_DH_N"/>
    <property type="match status" value="1"/>
</dbReference>
<feature type="domain" description="Carrier" evidence="10">
    <location>
        <begin position="2557"/>
        <end position="2633"/>
    </location>
</feature>
<dbReference type="InterPro" id="IPR011032">
    <property type="entry name" value="GroES-like_sf"/>
</dbReference>
<proteinExistence type="predicted"/>
<keyword evidence="14" id="KW-1185">Reference proteome</keyword>
<dbReference type="Gene3D" id="3.40.366.10">
    <property type="entry name" value="Malonyl-Coenzyme A Acyl Carrier Protein, domain 2"/>
    <property type="match status" value="1"/>
</dbReference>
<feature type="active site" description="Proton acceptor; for dehydratase activity" evidence="8">
    <location>
        <position position="1062"/>
    </location>
</feature>
<keyword evidence="6" id="KW-0511">Multifunctional enzyme</keyword>
<dbReference type="CDD" id="cd00833">
    <property type="entry name" value="PKS"/>
    <property type="match status" value="1"/>
</dbReference>
<feature type="region of interest" description="Disordered" evidence="9">
    <location>
        <begin position="464"/>
        <end position="505"/>
    </location>
</feature>
<dbReference type="InterPro" id="IPR036291">
    <property type="entry name" value="NAD(P)-bd_dom_sf"/>
</dbReference>
<dbReference type="InterPro" id="IPR014031">
    <property type="entry name" value="Ketoacyl_synth_C"/>
</dbReference>
<dbReference type="CDD" id="cd05195">
    <property type="entry name" value="enoyl_red"/>
    <property type="match status" value="1"/>
</dbReference>
<dbReference type="Gene3D" id="3.10.129.110">
    <property type="entry name" value="Polyketide synthase dehydratase"/>
    <property type="match status" value="1"/>
</dbReference>
<dbReference type="InterPro" id="IPR014030">
    <property type="entry name" value="Ketoacyl_synth_N"/>
</dbReference>
<dbReference type="Pfam" id="PF14765">
    <property type="entry name" value="PS-DH"/>
    <property type="match status" value="1"/>
</dbReference>
<dbReference type="PROSITE" id="PS50075">
    <property type="entry name" value="CARRIER"/>
    <property type="match status" value="1"/>
</dbReference>
<evidence type="ECO:0000256" key="4">
    <source>
        <dbReference type="ARBA" id="ARBA00022857"/>
    </source>
</evidence>
<dbReference type="InterPro" id="IPR057326">
    <property type="entry name" value="KR_dom"/>
</dbReference>
<dbReference type="InterPro" id="IPR049900">
    <property type="entry name" value="PKS_mFAS_DH"/>
</dbReference>
<reference evidence="13" key="2">
    <citation type="journal article" date="2023" name="IMA Fungus">
        <title>Comparative genomic study of the Penicillium genus elucidates a diverse pangenome and 15 lateral gene transfer events.</title>
        <authorList>
            <person name="Petersen C."/>
            <person name="Sorensen T."/>
            <person name="Nielsen M.R."/>
            <person name="Sondergaard T.E."/>
            <person name="Sorensen J.L."/>
            <person name="Fitzpatrick D.A."/>
            <person name="Frisvad J.C."/>
            <person name="Nielsen K.L."/>
        </authorList>
    </citation>
    <scope>NUCLEOTIDE SEQUENCE</scope>
    <source>
        <strain evidence="13">IBT 15544</strain>
    </source>
</reference>
<dbReference type="Pfam" id="PF02801">
    <property type="entry name" value="Ketoacyl-synt_C"/>
    <property type="match status" value="1"/>
</dbReference>
<evidence type="ECO:0000259" key="12">
    <source>
        <dbReference type="PROSITE" id="PS52019"/>
    </source>
</evidence>
<dbReference type="InterPro" id="IPR020841">
    <property type="entry name" value="PKS_Beta-ketoAc_synthase_dom"/>
</dbReference>
<dbReference type="CDD" id="cd02440">
    <property type="entry name" value="AdoMet_MTases"/>
    <property type="match status" value="1"/>
</dbReference>
<dbReference type="InterPro" id="IPR049551">
    <property type="entry name" value="PKS_DH_C"/>
</dbReference>
<dbReference type="InterPro" id="IPR013217">
    <property type="entry name" value="Methyltransf_12"/>
</dbReference>
<dbReference type="InterPro" id="IPR014043">
    <property type="entry name" value="Acyl_transferase_dom"/>
</dbReference>
<dbReference type="GO" id="GO:0004312">
    <property type="term" value="F:fatty acid synthase activity"/>
    <property type="evidence" value="ECO:0007669"/>
    <property type="project" value="TreeGrafter"/>
</dbReference>
<keyword evidence="4" id="KW-0521">NADP</keyword>
<dbReference type="InterPro" id="IPR049552">
    <property type="entry name" value="PKS_DH_N"/>
</dbReference>
<dbReference type="Pfam" id="PF00109">
    <property type="entry name" value="ketoacyl-synt"/>
    <property type="match status" value="1"/>
</dbReference>
<dbReference type="SMART" id="SM00826">
    <property type="entry name" value="PKS_DH"/>
    <property type="match status" value="1"/>
</dbReference>
<dbReference type="InterPro" id="IPR016036">
    <property type="entry name" value="Malonyl_transacylase_ACP-bd"/>
</dbReference>
<feature type="region of interest" description="C-terminal hotdog fold" evidence="8">
    <location>
        <begin position="1192"/>
        <end position="1351"/>
    </location>
</feature>
<dbReference type="PROSITE" id="PS52004">
    <property type="entry name" value="KS3_2"/>
    <property type="match status" value="1"/>
</dbReference>
<dbReference type="Pfam" id="PF16197">
    <property type="entry name" value="KAsynt_C_assoc"/>
    <property type="match status" value="1"/>
</dbReference>
<evidence type="ECO:0008006" key="15">
    <source>
        <dbReference type="Google" id="ProtNLM"/>
    </source>
</evidence>
<dbReference type="InterPro" id="IPR020807">
    <property type="entry name" value="PKS_DH"/>
</dbReference>
<dbReference type="GO" id="GO:0004315">
    <property type="term" value="F:3-oxoacyl-[acyl-carrier-protein] synthase activity"/>
    <property type="evidence" value="ECO:0007669"/>
    <property type="project" value="InterPro"/>
</dbReference>
<dbReference type="Pfam" id="PF00550">
    <property type="entry name" value="PP-binding"/>
    <property type="match status" value="1"/>
</dbReference>
<dbReference type="PANTHER" id="PTHR43775">
    <property type="entry name" value="FATTY ACID SYNTHASE"/>
    <property type="match status" value="1"/>
</dbReference>
<dbReference type="SMART" id="SM00822">
    <property type="entry name" value="PKS_KR"/>
    <property type="match status" value="1"/>
</dbReference>
<dbReference type="SUPFAM" id="SSF53335">
    <property type="entry name" value="S-adenosyl-L-methionine-dependent methyltransferases"/>
    <property type="match status" value="1"/>
</dbReference>
<feature type="domain" description="PKS/mFAS DH" evidence="12">
    <location>
        <begin position="1030"/>
        <end position="1351"/>
    </location>
</feature>
<dbReference type="Gene3D" id="3.40.47.10">
    <property type="match status" value="1"/>
</dbReference>
<dbReference type="InterPro" id="IPR018201">
    <property type="entry name" value="Ketoacyl_synth_AS"/>
</dbReference>
<dbReference type="InterPro" id="IPR001227">
    <property type="entry name" value="Ac_transferase_dom_sf"/>
</dbReference>
<feature type="region of interest" description="N-terminal hotdog fold" evidence="8">
    <location>
        <begin position="1030"/>
        <end position="1163"/>
    </location>
</feature>
<evidence type="ECO:0000256" key="5">
    <source>
        <dbReference type="ARBA" id="ARBA00023002"/>
    </source>
</evidence>
<dbReference type="PANTHER" id="PTHR43775:SF29">
    <property type="entry name" value="ASPERFURANONE POLYKETIDE SYNTHASE AFOG-RELATED"/>
    <property type="match status" value="1"/>
</dbReference>
<feature type="domain" description="Ketosynthase family 3 (KS3)" evidence="11">
    <location>
        <begin position="26"/>
        <end position="448"/>
    </location>
</feature>
<dbReference type="Gene3D" id="3.90.180.10">
    <property type="entry name" value="Medium-chain alcohol dehydrogenases, catalytic domain"/>
    <property type="match status" value="1"/>
</dbReference>
<dbReference type="SUPFAM" id="SSF51735">
    <property type="entry name" value="NAD(P)-binding Rossmann-fold domains"/>
    <property type="match status" value="2"/>
</dbReference>
<evidence type="ECO:0000313" key="14">
    <source>
        <dbReference type="Proteomes" id="UP001150904"/>
    </source>
</evidence>
<dbReference type="GO" id="GO:0044550">
    <property type="term" value="P:secondary metabolite biosynthetic process"/>
    <property type="evidence" value="ECO:0007669"/>
    <property type="project" value="UniProtKB-ARBA"/>
</dbReference>
<dbReference type="InterPro" id="IPR016039">
    <property type="entry name" value="Thiolase-like"/>
</dbReference>
<keyword evidence="1" id="KW-0596">Phosphopantetheine</keyword>
<dbReference type="Gene3D" id="3.40.50.150">
    <property type="entry name" value="Vaccinia Virus protein VP39"/>
    <property type="match status" value="1"/>
</dbReference>
<dbReference type="InterPro" id="IPR029063">
    <property type="entry name" value="SAM-dependent_MTases_sf"/>
</dbReference>
<evidence type="ECO:0000256" key="9">
    <source>
        <dbReference type="SAM" id="MobiDB-lite"/>
    </source>
</evidence>
<keyword evidence="2" id="KW-0597">Phosphoprotein</keyword>
<dbReference type="EMBL" id="JAPQKR010000004">
    <property type="protein sequence ID" value="KAJ5218398.1"/>
    <property type="molecule type" value="Genomic_DNA"/>
</dbReference>
<dbReference type="SUPFAM" id="SSF50129">
    <property type="entry name" value="GroES-like"/>
    <property type="match status" value="1"/>
</dbReference>
<dbReference type="Gene3D" id="3.40.50.720">
    <property type="entry name" value="NAD(P)-binding Rossmann-like Domain"/>
    <property type="match status" value="1"/>
</dbReference>
<evidence type="ECO:0000256" key="1">
    <source>
        <dbReference type="ARBA" id="ARBA00022450"/>
    </source>
</evidence>
<dbReference type="PROSITE" id="PS52019">
    <property type="entry name" value="PKS_MFAS_DH"/>
    <property type="match status" value="1"/>
</dbReference>
<dbReference type="InterPro" id="IPR016035">
    <property type="entry name" value="Acyl_Trfase/lysoPLipase"/>
</dbReference>
<reference evidence="13" key="1">
    <citation type="submission" date="2022-12" db="EMBL/GenBank/DDBJ databases">
        <authorList>
            <person name="Petersen C."/>
        </authorList>
    </citation>
    <scope>NUCLEOTIDE SEQUENCE</scope>
    <source>
        <strain evidence="13">IBT 15544</strain>
    </source>
</reference>
<evidence type="ECO:0000256" key="8">
    <source>
        <dbReference type="PROSITE-ProRule" id="PRU01363"/>
    </source>
</evidence>
<dbReference type="Pfam" id="PF08242">
    <property type="entry name" value="Methyltransf_12"/>
    <property type="match status" value="1"/>
</dbReference>
<dbReference type="Pfam" id="PF00107">
    <property type="entry name" value="ADH_zinc_N"/>
    <property type="match status" value="1"/>
</dbReference>
<dbReference type="InterPro" id="IPR032821">
    <property type="entry name" value="PKS_assoc"/>
</dbReference>
<comment type="caution">
    <text evidence="13">The sequence shown here is derived from an EMBL/GenBank/DDBJ whole genome shotgun (WGS) entry which is preliminary data.</text>
</comment>
<dbReference type="InterPro" id="IPR013968">
    <property type="entry name" value="PKS_KR"/>
</dbReference>
<evidence type="ECO:0000256" key="6">
    <source>
        <dbReference type="ARBA" id="ARBA00023268"/>
    </source>
</evidence>
<dbReference type="Proteomes" id="UP001150904">
    <property type="component" value="Unassembled WGS sequence"/>
</dbReference>
<sequence length="2639" mass="290835">MPEPPLLMRPLLVNGVTGDGGAPDALEPIAIVGLATRFAHAASTEGLWETLLQARSTWSSIPKERFNAAAFYHPDPEHGGTFHVQGGHYLTEDPAYFDGSFFNISKSELLTMDPQQRLVMENVFHALENSGISMTDALGSNTSVFVSGFNHDYLSILNSDPETTIKYKPTGVTNAILSNRVSWFFDFKGPSMTIDTACSSSLVALHLAVQSLRARETNMALVSGVSILENPAETIGMSHHGLLGAQGRSFSFDARAEGYARGEGVGTVVLKPLSVAVRDGDTIRAVIRETGVNQDGRTPGITVPNAEAQERLIREVYWRAGLDLAETRFVEAHGTGTSIGDPIEAGALARAFKCRRDTPMYIGSIKSTIGHLEGGSGVASLIKSILILETGIIPPNFDLQEVNPKIPAADWNIAFPTKNTPWPSSGLRRISVNSFGIGGTNAHCILDDAYHFLNQRRIPATHNTTMSVPKLANVRGRLSSSTRPDNDTDHSRSSSADGSDHSVSSGAFVDTPTSDAFCYSPILGSLTSYTSLMSVPRIFILSAFDEDGVKRNASSYAHYLDRRTNLSNSLDRVLDDLSFTLSNRRSLFAWKSFVTASTPKELAWKLSESNFTKPVRSTRTPEISFVFTGQGAQYQAMGRALLAYPVFQESLEEASDYIRRLGSPWSLIGKAPLTLYRPPKISLHDIDELLTERKSPRVDFPEIAHPLCTALQVAIVDLLASWGIFPRFVTGHSSGEIAAAYCAGKLSREGAWKVAYYRGYVSSKQLSINGAMMAVGLDSSQLEPYIDIVRKRCTGELIIACYNSPKNNTVSGDEKMIDALKELLDTDGVFSRKLNVKNAYHSAHMVAIAEEYLQLMGDISFGRRLAVPHVVHMVSTVTGEEVLDEHLSGQYWVDNMVSPVRFTNGLTTMNSRSSDAGESMTHIVEIGPHTTLQSAIKETVGLSKDRSAIKYLAVLKRSDSSLNVLLSTVGYLAASGCSVDLHKVNLASRPQAKPCKMLVDLPPYAFKHTEKVLYESRLSKNVRQRKFPRHDLFGAPVADWNANAPRWRHFVRLNENPWLRDHKVTGNYVYPGVGYLVMAIEASRQLAGNKHISGFQLRRVSIRRASIIPETKEGIEVSLSMVMAEISSESRVWRRFQISSYNESSDDWTEHCSGFIHVELQSSPDPVDSGHEKAEEARAWKADLKRAHETCGQPINFHTTYNNLQTAGLNFGPLFRNLGNVRSSGSRMGFMTGTVTVPDIEESMPKRYMHAHLIHPATMDSMIHMMIAAVLDSTGKSSLQEIRLPTYIRDMWVSADLNSTPRHKFTGHASVTIAASEKFEGNIRIMDEVSKENRIRMDGIELTPLETGLVEESERRLCTAIEWKPDMHFLNSKAACELSSIGNVDHDQNRYWVKRLQLATMLYVTDALVELNGIDVETLDLHLRRFWDWMNHTQDLLVSDKMIHLTYAEFKEVSRNSALKESIFKEIEAHGAEGAITARMGRNIAAVMRQEADPLHLMFGQDAVMEGVYKEGLHLYDLPHHLQSHLSLLRHQHSELNILEIGGGTGSFTAEVLKVLSPESDARVARGSIAQYTFTDISYGFFEKAKERFQSWSDLMTFQALNIERSPVDQGFQTGKYDLIFAGNVIHATANLYTALGNLRSLLRPGGQLIMQEGIRQDFLWYPLVFGQLPGWWLGNEPIRQWCPYIPATEWNTILMESGFSGVDIEYPSSTQEDLSWQSILVSTATDTNIKPPHSVLILSSESHVTADAVGILRQMFPQIQGGTKVTTIKPSELEHVAFQNALCISFLDLEGSFLSEIDEIQYMAVRKMLMECQNLLWVTPDSRENPFANMSTGLLRTVRWERDADGSNIVSLTVANPKEVPASHMAMNIRRIIDRQFLGQDDNDRHAEYLLKDGLVHIGRLSEWEKADDFLAMQTLNVAPELKRLGDLDRPIELVPRTNDLHWIMDDSHDTPLGNAEIEVEVRAVGLNSEPGASNWSNEASGVVKKVGLAVESLAPGDRVVFLSTGSICFRTLARVDQALAVRLPEKIPFDVAAGIPSIYIAALYGLGGVARLSEDDAVLIHTGASVLGQAAIQYAKMIGAEIYTTVSTPEDQAFITSEYGIPKEHVFSSGDLSFARGIMRSTKGAGVDVIFNTLTGEALQESLGCIAPFGRFIEASNKSARDNATIDLAPLQRNVTMSSLDIPLLIKQRPKLVRRLLAEALKLFSEGRIGQVSPMTVLDFTQIKEGVQSLRNSQRPGKIIFTPDPSNLISIAPQNVAPYQFESNASYLLAGGLGGLGRSIARWMAARGAKNLIFLSRSGRVTESVEEMNADLESIGCNVHIFSCDVADADRLRAVVNQCSASLPPIKGCIQGSMVLRDGAFASMSFEDWQAAICPKVQGSWNLHQTLPQNLDFFVMLSSVAGIFGNRGQSNYAAGNTFQDALAAFRVSQGLNASSINLGSVSSVGWVAENRSSMRTHTATLFELLREEEVHGAIEFLIDTRYKKANNDTTPHSQLVLGLPAAQMCRQNGIPPPTYLNYSLFTHLRTTATAKATETNEQKTMNTAALLAATANKDDAVTVVSNGLIERLSSLLAIPTSELDPRRFGFGGIDSLVAMEFRSWIVKELKAEVSLLDIMGARNIQSLSEKITQTSRLVGES</sequence>
<accession>A0A9W9NEM8</accession>
<dbReference type="InterPro" id="IPR042104">
    <property type="entry name" value="PKS_dehydratase_sf"/>
</dbReference>
<organism evidence="13 14">
    <name type="scientific">Penicillium cinerascens</name>
    <dbReference type="NCBI Taxonomy" id="70096"/>
    <lineage>
        <taxon>Eukaryota</taxon>
        <taxon>Fungi</taxon>
        <taxon>Dikarya</taxon>
        <taxon>Ascomycota</taxon>
        <taxon>Pezizomycotina</taxon>
        <taxon>Eurotiomycetes</taxon>
        <taxon>Eurotiomycetidae</taxon>
        <taxon>Eurotiales</taxon>
        <taxon>Aspergillaceae</taxon>
        <taxon>Penicillium</taxon>
    </lineage>
</organism>
<dbReference type="SMART" id="SM00825">
    <property type="entry name" value="PKS_KS"/>
    <property type="match status" value="1"/>
</dbReference>
<dbReference type="SMART" id="SM00829">
    <property type="entry name" value="PKS_ER"/>
    <property type="match status" value="1"/>
</dbReference>
<dbReference type="GO" id="GO:1901336">
    <property type="term" value="P:lactone biosynthetic process"/>
    <property type="evidence" value="ECO:0007669"/>
    <property type="project" value="UniProtKB-ARBA"/>
</dbReference>
<dbReference type="RefSeq" id="XP_058312971.1">
    <property type="nucleotide sequence ID" value="XM_058447560.1"/>
</dbReference>
<dbReference type="Pfam" id="PF00698">
    <property type="entry name" value="Acyl_transf_1"/>
    <property type="match status" value="1"/>
</dbReference>
<dbReference type="SUPFAM" id="SSF53901">
    <property type="entry name" value="Thiolase-like"/>
    <property type="match status" value="1"/>
</dbReference>
<feature type="active site" description="Proton donor; for dehydratase activity" evidence="8">
    <location>
        <position position="1260"/>
    </location>
</feature>
<protein>
    <recommendedName>
        <fullName evidence="15">Carrier domain-containing protein</fullName>
    </recommendedName>
</protein>
<name>A0A9W9NEM8_9EURO</name>
<feature type="compositionally biased region" description="Low complexity" evidence="9">
    <location>
        <begin position="493"/>
        <end position="505"/>
    </location>
</feature>
<dbReference type="Gene3D" id="3.30.70.3290">
    <property type="match status" value="1"/>
</dbReference>
<dbReference type="OrthoDB" id="329835at2759"/>
<dbReference type="GO" id="GO:0016491">
    <property type="term" value="F:oxidoreductase activity"/>
    <property type="evidence" value="ECO:0007669"/>
    <property type="project" value="UniProtKB-KW"/>
</dbReference>
<evidence type="ECO:0000259" key="10">
    <source>
        <dbReference type="PROSITE" id="PS50075"/>
    </source>
</evidence>
<dbReference type="InterPro" id="IPR013149">
    <property type="entry name" value="ADH-like_C"/>
</dbReference>
<evidence type="ECO:0000256" key="2">
    <source>
        <dbReference type="ARBA" id="ARBA00022553"/>
    </source>
</evidence>